<evidence type="ECO:0000256" key="2">
    <source>
        <dbReference type="ARBA" id="ARBA00011738"/>
    </source>
</evidence>
<feature type="binding site" evidence="6 9">
    <location>
        <position position="128"/>
    </location>
    <ligand>
        <name>Zn(2+)</name>
        <dbReference type="ChEBI" id="CHEBI:29105"/>
        <note>catalytic</note>
    </ligand>
</feature>
<comment type="subunit">
    <text evidence="2 6">Homodimer.</text>
</comment>
<dbReference type="PANTHER" id="PTHR11644">
    <property type="entry name" value="CYTIDINE DEAMINASE"/>
    <property type="match status" value="1"/>
</dbReference>
<keyword evidence="4 6" id="KW-0378">Hydrolase</keyword>
<dbReference type="RefSeq" id="WP_013344911.1">
    <property type="nucleotide sequence ID" value="NC_014541.1"/>
</dbReference>
<dbReference type="HOGENOM" id="CLU_052424_0_0_6"/>
<evidence type="ECO:0000259" key="10">
    <source>
        <dbReference type="PROSITE" id="PS51747"/>
    </source>
</evidence>
<dbReference type="InterPro" id="IPR002125">
    <property type="entry name" value="CMP_dCMP_dom"/>
</dbReference>
<dbReference type="GO" id="GO:0005829">
    <property type="term" value="C:cytosol"/>
    <property type="evidence" value="ECO:0007669"/>
    <property type="project" value="TreeGrafter"/>
</dbReference>
<dbReference type="FunFam" id="3.40.140.10:FF:000007">
    <property type="entry name" value="Cytidine deaminase"/>
    <property type="match status" value="1"/>
</dbReference>
<comment type="catalytic activity">
    <reaction evidence="6">
        <text>2'-deoxycytidine + H2O + H(+) = 2'-deoxyuridine + NH4(+)</text>
        <dbReference type="Rhea" id="RHEA:13433"/>
        <dbReference type="ChEBI" id="CHEBI:15377"/>
        <dbReference type="ChEBI" id="CHEBI:15378"/>
        <dbReference type="ChEBI" id="CHEBI:15698"/>
        <dbReference type="ChEBI" id="CHEBI:16450"/>
        <dbReference type="ChEBI" id="CHEBI:28938"/>
        <dbReference type="EC" id="3.5.4.5"/>
    </reaction>
</comment>
<dbReference type="InterPro" id="IPR006263">
    <property type="entry name" value="Cyt_deam_dimer"/>
</dbReference>
<feature type="domain" description="CMP/dCMP-type deaminase" evidence="10">
    <location>
        <begin position="186"/>
        <end position="294"/>
    </location>
</feature>
<accession>E1SMR6</accession>
<dbReference type="InterPro" id="IPR016192">
    <property type="entry name" value="APOBEC/CMP_deaminase_Zn-bd"/>
</dbReference>
<comment type="cofactor">
    <cofactor evidence="6 9">
        <name>Zn(2+)</name>
        <dbReference type="ChEBI" id="CHEBI:29105"/>
    </cofactor>
    <text evidence="6 9">Binds 1 zinc ion.</text>
</comment>
<reference evidence="11 12" key="1">
    <citation type="journal article" date="2010" name="Stand. Genomic Sci.">
        <title>Complete genome sequence of Ferrimonas balearica type strain (PAT).</title>
        <authorList>
            <person name="Nolan M."/>
            <person name="Sikorski J."/>
            <person name="Davenport K."/>
            <person name="Lucas S."/>
            <person name="Glavina Del Rio T."/>
            <person name="Tice H."/>
            <person name="Cheng J."/>
            <person name="Goodwin L."/>
            <person name="Pitluck S."/>
            <person name="Liolios K."/>
            <person name="Ivanova N."/>
            <person name="Mavromatis K."/>
            <person name="Ovchinnikova G."/>
            <person name="Pati A."/>
            <person name="Chen A."/>
            <person name="Palaniappan K."/>
            <person name="Land M."/>
            <person name="Hauser L."/>
            <person name="Chang Y."/>
            <person name="Jeffries C."/>
            <person name="Tapia R."/>
            <person name="Brettin T."/>
            <person name="Detter J."/>
            <person name="Han C."/>
            <person name="Yasawong M."/>
            <person name="Rohde M."/>
            <person name="Tindall B."/>
            <person name="Goker M."/>
            <person name="Woyke T."/>
            <person name="Bristow J."/>
            <person name="Eisen J."/>
            <person name="Markowitz V."/>
            <person name="Hugenholtz P."/>
            <person name="Kyrpides N."/>
            <person name="Klenk H."/>
            <person name="Lapidus A."/>
        </authorList>
    </citation>
    <scope>NUCLEOTIDE SEQUENCE [LARGE SCALE GENOMIC DNA]</scope>
    <source>
        <strain evidence="12">DSM 9799 / CCM 4581 / KCTC 23876 / PAT</strain>
    </source>
</reference>
<dbReference type="Gene3D" id="3.40.140.10">
    <property type="entry name" value="Cytidine Deaminase, domain 2"/>
    <property type="match status" value="2"/>
</dbReference>
<gene>
    <name evidence="6" type="primary">cdd</name>
    <name evidence="11" type="ordered locus">Fbal_1401</name>
</gene>
<comment type="catalytic activity">
    <reaction evidence="6">
        <text>cytidine + H2O + H(+) = uridine + NH4(+)</text>
        <dbReference type="Rhea" id="RHEA:16069"/>
        <dbReference type="ChEBI" id="CHEBI:15377"/>
        <dbReference type="ChEBI" id="CHEBI:15378"/>
        <dbReference type="ChEBI" id="CHEBI:16704"/>
        <dbReference type="ChEBI" id="CHEBI:17562"/>
        <dbReference type="ChEBI" id="CHEBI:28938"/>
        <dbReference type="EC" id="3.5.4.5"/>
    </reaction>
</comment>
<organism evidence="11 12">
    <name type="scientific">Ferrimonas balearica (strain DSM 9799 / CCM 4581 / KCTC 23876 / PAT)</name>
    <dbReference type="NCBI Taxonomy" id="550540"/>
    <lineage>
        <taxon>Bacteria</taxon>
        <taxon>Pseudomonadati</taxon>
        <taxon>Pseudomonadota</taxon>
        <taxon>Gammaproteobacteria</taxon>
        <taxon>Alteromonadales</taxon>
        <taxon>Ferrimonadaceae</taxon>
        <taxon>Ferrimonas</taxon>
    </lineage>
</organism>
<dbReference type="Proteomes" id="UP000006683">
    <property type="component" value="Chromosome"/>
</dbReference>
<dbReference type="PROSITE" id="PS00903">
    <property type="entry name" value="CYT_DCMP_DEAMINASES_1"/>
    <property type="match status" value="1"/>
</dbReference>
<keyword evidence="3 6" id="KW-0479">Metal-binding</keyword>
<dbReference type="InterPro" id="IPR020797">
    <property type="entry name" value="Cytidine_deaminase_bacteria"/>
</dbReference>
<evidence type="ECO:0000256" key="8">
    <source>
        <dbReference type="PIRSR" id="PIRSR006334-2"/>
    </source>
</evidence>
<dbReference type="SUPFAM" id="SSF53927">
    <property type="entry name" value="Cytidine deaminase-like"/>
    <property type="match status" value="2"/>
</dbReference>
<evidence type="ECO:0000256" key="1">
    <source>
        <dbReference type="ARBA" id="ARBA00006576"/>
    </source>
</evidence>
<dbReference type="GO" id="GO:0004126">
    <property type="term" value="F:cytidine deaminase activity"/>
    <property type="evidence" value="ECO:0007669"/>
    <property type="project" value="UniProtKB-UniRule"/>
</dbReference>
<dbReference type="KEGG" id="fbl:Fbal_1401"/>
<dbReference type="PANTHER" id="PTHR11644:SF2">
    <property type="entry name" value="CYTIDINE DEAMINASE"/>
    <property type="match status" value="1"/>
</dbReference>
<dbReference type="eggNOG" id="COG0295">
    <property type="taxonomic scope" value="Bacteria"/>
</dbReference>
<dbReference type="GO" id="GO:0055086">
    <property type="term" value="P:nucleobase-containing small molecule metabolic process"/>
    <property type="evidence" value="ECO:0007669"/>
    <property type="project" value="UniProtKB-ARBA"/>
</dbReference>
<evidence type="ECO:0000256" key="5">
    <source>
        <dbReference type="ARBA" id="ARBA00022833"/>
    </source>
</evidence>
<dbReference type="PROSITE" id="PS51747">
    <property type="entry name" value="CYT_DCMP_DEAMINASES_2"/>
    <property type="match status" value="2"/>
</dbReference>
<dbReference type="GO" id="GO:0072527">
    <property type="term" value="P:pyrimidine-containing compound metabolic process"/>
    <property type="evidence" value="ECO:0007669"/>
    <property type="project" value="UniProtKB-ARBA"/>
</dbReference>
<evidence type="ECO:0000256" key="9">
    <source>
        <dbReference type="PIRSR" id="PIRSR006334-3"/>
    </source>
</evidence>
<feature type="binding site" evidence="6 8">
    <location>
        <begin position="88"/>
        <end position="90"/>
    </location>
    <ligand>
        <name>substrate</name>
    </ligand>
</feature>
<protein>
    <recommendedName>
        <fullName evidence="6">Cytidine deaminase</fullName>
        <ecNumber evidence="6">3.5.4.5</ecNumber>
    </recommendedName>
    <alternativeName>
        <fullName evidence="6">Cytidine aminohydrolase</fullName>
        <shortName evidence="6">CDA</shortName>
    </alternativeName>
</protein>
<dbReference type="GO" id="GO:0008270">
    <property type="term" value="F:zinc ion binding"/>
    <property type="evidence" value="ECO:0007669"/>
    <property type="project" value="UniProtKB-UniRule"/>
</dbReference>
<keyword evidence="5 6" id="KW-0862">Zinc</keyword>
<dbReference type="InterPro" id="IPR013171">
    <property type="entry name" value="Cyd/dCyd_deaminase_Zn-bd"/>
</dbReference>
<feature type="binding site" evidence="6 9">
    <location>
        <position position="131"/>
    </location>
    <ligand>
        <name>Zn(2+)</name>
        <dbReference type="ChEBI" id="CHEBI:29105"/>
        <note>catalytic</note>
    </ligand>
</feature>
<dbReference type="EMBL" id="CP002209">
    <property type="protein sequence ID" value="ADN75605.1"/>
    <property type="molecule type" value="Genomic_DNA"/>
</dbReference>
<comment type="function">
    <text evidence="6">This enzyme scavenges exogenous and endogenous cytidine and 2'-deoxycytidine for UMP synthesis.</text>
</comment>
<evidence type="ECO:0000313" key="11">
    <source>
        <dbReference type="EMBL" id="ADN75605.1"/>
    </source>
</evidence>
<evidence type="ECO:0000256" key="3">
    <source>
        <dbReference type="ARBA" id="ARBA00022723"/>
    </source>
</evidence>
<evidence type="ECO:0000256" key="7">
    <source>
        <dbReference type="PIRSR" id="PIRSR006334-1"/>
    </source>
</evidence>
<dbReference type="GO" id="GO:0042802">
    <property type="term" value="F:identical protein binding"/>
    <property type="evidence" value="ECO:0007669"/>
    <property type="project" value="UniProtKB-ARBA"/>
</dbReference>
<name>E1SMR6_FERBD</name>
<dbReference type="HAMAP" id="MF_01558">
    <property type="entry name" value="Cyt_deam"/>
    <property type="match status" value="1"/>
</dbReference>
<dbReference type="Pfam" id="PF08211">
    <property type="entry name" value="dCMP_cyt_deam_2"/>
    <property type="match status" value="1"/>
</dbReference>
<dbReference type="CDD" id="cd01283">
    <property type="entry name" value="cytidine_deaminase"/>
    <property type="match status" value="1"/>
</dbReference>
<feature type="binding site" evidence="6 9">
    <location>
        <position position="101"/>
    </location>
    <ligand>
        <name>Zn(2+)</name>
        <dbReference type="ChEBI" id="CHEBI:29105"/>
        <note>catalytic</note>
    </ligand>
</feature>
<dbReference type="GeneID" id="67181621"/>
<comment type="similarity">
    <text evidence="1 6">Belongs to the cytidine and deoxycytidylate deaminase family.</text>
</comment>
<dbReference type="InterPro" id="IPR050202">
    <property type="entry name" value="Cyt/Deoxycyt_deaminase"/>
</dbReference>
<evidence type="ECO:0000313" key="12">
    <source>
        <dbReference type="Proteomes" id="UP000006683"/>
    </source>
</evidence>
<evidence type="ECO:0000256" key="6">
    <source>
        <dbReference type="HAMAP-Rule" id="MF_01558"/>
    </source>
</evidence>
<feature type="active site" description="Proton donor" evidence="6 7">
    <location>
        <position position="103"/>
    </location>
</feature>
<sequence length="294" mass="30697">MATPFDTALTQIPAELAAALTAHLPQPFTGKLSPQDVAALEQASGMKGHDLLLAMLPLAASFSQAPVSHFEVGAIARGISGTLYFGANLELAGEALFHSVHAEQSAISHAWLAGEAGLTEIVVNASPCGHCRQFMNELNGADELIIVLPGQDNGALHHYLPYAFGPSDLGVEVGLMAASGQALQLESDDALVNAALAAARLSYAPYSHSPSAVALQCQDGQVFVGRYAENAAFNPSLPPMQMALADMARHRVGFDRIQRAVLVELDDAQISQATAARAALAAISDVELAICHAK</sequence>
<feature type="domain" description="CMP/dCMP-type deaminase" evidence="10">
    <location>
        <begin position="47"/>
        <end position="167"/>
    </location>
</feature>
<dbReference type="AlphaFoldDB" id="E1SMR6"/>
<dbReference type="Pfam" id="PF00383">
    <property type="entry name" value="dCMP_cyt_deam_1"/>
    <property type="match status" value="1"/>
</dbReference>
<dbReference type="STRING" id="550540.Fbal_1401"/>
<dbReference type="OrthoDB" id="9795347at2"/>
<evidence type="ECO:0000256" key="4">
    <source>
        <dbReference type="ARBA" id="ARBA00022801"/>
    </source>
</evidence>
<keyword evidence="12" id="KW-1185">Reference proteome</keyword>
<dbReference type="InterPro" id="IPR016193">
    <property type="entry name" value="Cytidine_deaminase-like"/>
</dbReference>
<proteinExistence type="inferred from homology"/>
<dbReference type="NCBIfam" id="NF006537">
    <property type="entry name" value="PRK09027.1"/>
    <property type="match status" value="1"/>
</dbReference>
<dbReference type="NCBIfam" id="TIGR01355">
    <property type="entry name" value="cyt_deam_dimer"/>
    <property type="match status" value="1"/>
</dbReference>
<dbReference type="EC" id="3.5.4.5" evidence="6"/>
<dbReference type="PIRSF" id="PIRSF006334">
    <property type="entry name" value="Cdd_plus_pseudo"/>
    <property type="match status" value="1"/>
</dbReference>